<feature type="chain" id="PRO_5003775357" evidence="2">
    <location>
        <begin position="20"/>
        <end position="491"/>
    </location>
</feature>
<evidence type="ECO:0000313" key="4">
    <source>
        <dbReference type="Proteomes" id="UP000006038"/>
    </source>
</evidence>
<proteinExistence type="predicted"/>
<evidence type="ECO:0000256" key="2">
    <source>
        <dbReference type="SAM" id="SignalP"/>
    </source>
</evidence>
<keyword evidence="4" id="KW-1185">Reference proteome</keyword>
<protein>
    <submittedName>
        <fullName evidence="3">Uncharacterized protein</fullName>
    </submittedName>
</protein>
<feature type="region of interest" description="Disordered" evidence="1">
    <location>
        <begin position="152"/>
        <end position="188"/>
    </location>
</feature>
<dbReference type="OMA" id="RERVTHE"/>
<dbReference type="Proteomes" id="UP000006038">
    <property type="component" value="Chromosome 9"/>
</dbReference>
<dbReference type="Gramene" id="OB09G20800.1">
    <property type="protein sequence ID" value="OB09G20800.1"/>
    <property type="gene ID" value="OB09G20800"/>
</dbReference>
<feature type="signal peptide" evidence="2">
    <location>
        <begin position="1"/>
        <end position="19"/>
    </location>
</feature>
<dbReference type="HOGENOM" id="CLU_555964_0_0_1"/>
<sequence length="491" mass="54466">MSPLMIFLFIQSFHFRITATKLRSVSIILDSFLYILANQTSSRTPQLSAASIGAEPDPLVGDVVRDGERLLLRVAEDGDGRVVAVGRERQARLRHLRHVQHAGEVEAHGGAAFEQQRHLGDLRCRVAGEVVARVEDGQRGGLLVLPHVPRERRPERRVGARREAGDHRAGVDHRAPRRREHRRGDPYLPAANLDADEVEVVERRVVAVGHHRRELRVRRRGVAEGQVPVAARRRRQAVGEARPVVGRPLRRQRHLLAAKAEEPVGLAEQPGVGVAAAEDEARELGGRRQRERVTHEVAVGLRLVAVRDLVPALVRRAGPRVELLALLRAAGHGGVRRRLRRVEQRVVLLVAVAARRALHPRQVAAGVEHHRVLLRRRSEPHGHDVVAGAKGDAPLRRQGHALRGACRVDHGRAGGGDLAVDGVDPGLVAFQDLDVRRRAAATGMKRRARAVLVHDAESRRVRRRCRAAQTEMSNAMQLEAEQPHLFLSFKH</sequence>
<dbReference type="eggNOG" id="ENOG502SXGP">
    <property type="taxonomic scope" value="Eukaryota"/>
</dbReference>
<dbReference type="EnsemblPlants" id="OB09G20800.1">
    <property type="protein sequence ID" value="OB09G20800.1"/>
    <property type="gene ID" value="OB09G20800"/>
</dbReference>
<feature type="compositionally biased region" description="Basic and acidic residues" evidence="1">
    <location>
        <begin position="152"/>
        <end position="174"/>
    </location>
</feature>
<dbReference type="AlphaFoldDB" id="J3MYK1"/>
<organism evidence="3">
    <name type="scientific">Oryza brachyantha</name>
    <name type="common">malo sina</name>
    <dbReference type="NCBI Taxonomy" id="4533"/>
    <lineage>
        <taxon>Eukaryota</taxon>
        <taxon>Viridiplantae</taxon>
        <taxon>Streptophyta</taxon>
        <taxon>Embryophyta</taxon>
        <taxon>Tracheophyta</taxon>
        <taxon>Spermatophyta</taxon>
        <taxon>Magnoliopsida</taxon>
        <taxon>Liliopsida</taxon>
        <taxon>Poales</taxon>
        <taxon>Poaceae</taxon>
        <taxon>BOP clade</taxon>
        <taxon>Oryzoideae</taxon>
        <taxon>Oryzeae</taxon>
        <taxon>Oryzinae</taxon>
        <taxon>Oryza</taxon>
    </lineage>
</organism>
<reference evidence="3" key="2">
    <citation type="submission" date="2013-04" db="UniProtKB">
        <authorList>
            <consortium name="EnsemblPlants"/>
        </authorList>
    </citation>
    <scope>IDENTIFICATION</scope>
</reference>
<keyword evidence="2" id="KW-0732">Signal</keyword>
<accession>J3MYK1</accession>
<evidence type="ECO:0000256" key="1">
    <source>
        <dbReference type="SAM" id="MobiDB-lite"/>
    </source>
</evidence>
<name>J3MYK1_ORYBR</name>
<reference evidence="3" key="1">
    <citation type="journal article" date="2013" name="Nat. Commun.">
        <title>Whole-genome sequencing of Oryza brachyantha reveals mechanisms underlying Oryza genome evolution.</title>
        <authorList>
            <person name="Chen J."/>
            <person name="Huang Q."/>
            <person name="Gao D."/>
            <person name="Wang J."/>
            <person name="Lang Y."/>
            <person name="Liu T."/>
            <person name="Li B."/>
            <person name="Bai Z."/>
            <person name="Luis Goicoechea J."/>
            <person name="Liang C."/>
            <person name="Chen C."/>
            <person name="Zhang W."/>
            <person name="Sun S."/>
            <person name="Liao Y."/>
            <person name="Zhang X."/>
            <person name="Yang L."/>
            <person name="Song C."/>
            <person name="Wang M."/>
            <person name="Shi J."/>
            <person name="Liu G."/>
            <person name="Liu J."/>
            <person name="Zhou H."/>
            <person name="Zhou W."/>
            <person name="Yu Q."/>
            <person name="An N."/>
            <person name="Chen Y."/>
            <person name="Cai Q."/>
            <person name="Wang B."/>
            <person name="Liu B."/>
            <person name="Min J."/>
            <person name="Huang Y."/>
            <person name="Wu H."/>
            <person name="Li Z."/>
            <person name="Zhang Y."/>
            <person name="Yin Y."/>
            <person name="Song W."/>
            <person name="Jiang J."/>
            <person name="Jackson S.A."/>
            <person name="Wing R.A."/>
            <person name="Wang J."/>
            <person name="Chen M."/>
        </authorList>
    </citation>
    <scope>NUCLEOTIDE SEQUENCE [LARGE SCALE GENOMIC DNA]</scope>
    <source>
        <strain evidence="3">cv. IRGC 101232</strain>
    </source>
</reference>
<evidence type="ECO:0000313" key="3">
    <source>
        <dbReference type="EnsemblPlants" id="OB09G20800.1"/>
    </source>
</evidence>